<gene>
    <name evidence="1" type="ORF">OLEA9_A049392</name>
</gene>
<feature type="non-terminal residue" evidence="1">
    <location>
        <position position="1"/>
    </location>
</feature>
<evidence type="ECO:0000313" key="1">
    <source>
        <dbReference type="EMBL" id="CAA2984622.1"/>
    </source>
</evidence>
<sequence length="115" mass="13124">MSDNKITNISRDALGMVDLMFVMEALKVEMRKLLRAGMEQVHERIVQVASDRRNTQPPHSNGQPGLLLASPKICQRVKHDGFTKKYSFALNQRPTTLVPLTPKQVDEEQVRLQKE</sequence>
<comment type="caution">
    <text evidence="1">The sequence shown here is derived from an EMBL/GenBank/DDBJ whole genome shotgun (WGS) entry which is preliminary data.</text>
</comment>
<keyword evidence="2" id="KW-1185">Reference proteome</keyword>
<accession>A0A8S0RYG9</accession>
<name>A0A8S0RYG9_OLEEU</name>
<proteinExistence type="predicted"/>
<dbReference type="Gramene" id="OE9A049392T1">
    <property type="protein sequence ID" value="OE9A049392C1"/>
    <property type="gene ID" value="OE9A049392"/>
</dbReference>
<organism evidence="1 2">
    <name type="scientific">Olea europaea subsp. europaea</name>
    <dbReference type="NCBI Taxonomy" id="158383"/>
    <lineage>
        <taxon>Eukaryota</taxon>
        <taxon>Viridiplantae</taxon>
        <taxon>Streptophyta</taxon>
        <taxon>Embryophyta</taxon>
        <taxon>Tracheophyta</taxon>
        <taxon>Spermatophyta</taxon>
        <taxon>Magnoliopsida</taxon>
        <taxon>eudicotyledons</taxon>
        <taxon>Gunneridae</taxon>
        <taxon>Pentapetalae</taxon>
        <taxon>asterids</taxon>
        <taxon>lamiids</taxon>
        <taxon>Lamiales</taxon>
        <taxon>Oleaceae</taxon>
        <taxon>Oleeae</taxon>
        <taxon>Olea</taxon>
    </lineage>
</organism>
<dbReference type="OrthoDB" id="1702039at2759"/>
<dbReference type="EMBL" id="CACTIH010003773">
    <property type="protein sequence ID" value="CAA2984622.1"/>
    <property type="molecule type" value="Genomic_DNA"/>
</dbReference>
<protein>
    <submittedName>
        <fullName evidence="1">Uncharacterized protein</fullName>
    </submittedName>
</protein>
<dbReference type="Proteomes" id="UP000594638">
    <property type="component" value="Unassembled WGS sequence"/>
</dbReference>
<dbReference type="AlphaFoldDB" id="A0A8S0RYG9"/>
<evidence type="ECO:0000313" key="2">
    <source>
        <dbReference type="Proteomes" id="UP000594638"/>
    </source>
</evidence>
<reference evidence="1 2" key="1">
    <citation type="submission" date="2019-12" db="EMBL/GenBank/DDBJ databases">
        <authorList>
            <person name="Alioto T."/>
            <person name="Alioto T."/>
            <person name="Gomez Garrido J."/>
        </authorList>
    </citation>
    <scope>NUCLEOTIDE SEQUENCE [LARGE SCALE GENOMIC DNA]</scope>
</reference>